<comment type="subcellular location">
    <subcellularLocation>
        <location evidence="1">Cell membrane</location>
        <topology evidence="1">Multi-pass membrane protein</topology>
    </subcellularLocation>
</comment>
<proteinExistence type="inferred from homology"/>
<evidence type="ECO:0000256" key="4">
    <source>
        <dbReference type="ARBA" id="ARBA00022989"/>
    </source>
</evidence>
<dbReference type="InterPro" id="IPR003838">
    <property type="entry name" value="ABC3_permease_C"/>
</dbReference>
<evidence type="ECO:0000256" key="3">
    <source>
        <dbReference type="ARBA" id="ARBA00022692"/>
    </source>
</evidence>
<dbReference type="PANTHER" id="PTHR30572">
    <property type="entry name" value="MEMBRANE COMPONENT OF TRANSPORTER-RELATED"/>
    <property type="match status" value="1"/>
</dbReference>
<keyword evidence="4 8" id="KW-1133">Transmembrane helix</keyword>
<gene>
    <name evidence="10" type="ORF">SAMN02745110_00546</name>
</gene>
<organism evidence="10 11">
    <name type="scientific">Eubacterium ruminantium</name>
    <dbReference type="NCBI Taxonomy" id="42322"/>
    <lineage>
        <taxon>Bacteria</taxon>
        <taxon>Bacillati</taxon>
        <taxon>Bacillota</taxon>
        <taxon>Clostridia</taxon>
        <taxon>Eubacteriales</taxon>
        <taxon>Eubacteriaceae</taxon>
        <taxon>Eubacterium</taxon>
    </lineage>
</organism>
<feature type="transmembrane region" description="Helical" evidence="8">
    <location>
        <begin position="461"/>
        <end position="482"/>
    </location>
</feature>
<keyword evidence="5 8" id="KW-0472">Membrane</keyword>
<dbReference type="InterPro" id="IPR050250">
    <property type="entry name" value="Macrolide_Exporter_MacB"/>
</dbReference>
<keyword evidence="11" id="KW-1185">Reference proteome</keyword>
<protein>
    <submittedName>
        <fullName evidence="10">ABC-type transport system, involved in lipoprotein release, permease component</fullName>
    </submittedName>
</protein>
<sequence>MKSLKGLVFRYIWKNKLRTTMTIVAITIASFIIFGLFLLGYNINYNIYANAYELEGKWDASYVVDKETARELLKFKNKEGSSIDDKGCRIDTLFVSTVVGDFTYIDDMSFFVKKDLKYGRFPQNENEIVAPTYLLNNPNFITTPNPKVGRMVKPRVMVPCGITVEEYILLEKEYKRELLTTRLEEYKKDNKELYDSLVEKSEDLGVPATECMSLTKAERERLTEFYNEHHEDIGEEKLLTGVYEVDYEYDTPGIESKMYSLSIDTVNEDSLNDGYFDEDYYNYNMNNSGAFLSRLNIDLVDKDSFAVLVRFKDKTNLEKKTELLGERIGYEGEVNETAVNLFDEENANKNGGELFIIAFFMLICAVFGLVVMVIIRNSFNISVNERERDYGMYRCVGLTRRQIIRMILLEALIVGIIGTALGMFFGSVACRGLFSLLNDYDGNNRILQSILIETGSLRFHFIGKAFGMVVLYMAVIVGYSMISPIEKLYKMSPINSLRSKDGVDNKTLKKLLKRKKKSDARMGFLKYPEWYGFKNIKIRKGRFYLLVISLGVCFAIVLVVGCVIQTILNTEFNNQLKPTYTVDGYQDYVDDPFSLEKVDNLEKGLSSKSGLVDIEYSIRDYYNAPDELSKEKLAENLESVCFMGIREKYYKLIEGEAEGLDYTDKEGVINVILLKGDLREKDYLPEIGTGDDIELYGTRLHIAGIIPNVLYEDLLKKKLPETMDSGVDFTFIYLRDFDGSVIDEDRVVRDGNDYFSIIEFYIYTDVEEEDGSIQRYLEENGYYIDTEGHFDYDGVRIVKKIVYTIVIIILFVIMLNLTNIKSSDILQRRNEIRLLRNIGFSKREIRRAVLAEGILVSVESVIFGALLGIFVAYGLSRLLYAGNGMTGLYHSDFMKIRFGMDWAVFIITAVSIFVINIATSLMALSLIKDDYK</sequence>
<dbReference type="Pfam" id="PF02687">
    <property type="entry name" value="FtsX"/>
    <property type="match status" value="2"/>
</dbReference>
<feature type="transmembrane region" description="Helical" evidence="8">
    <location>
        <begin position="407"/>
        <end position="434"/>
    </location>
</feature>
<keyword evidence="7" id="KW-0175">Coiled coil</keyword>
<dbReference type="AlphaFoldDB" id="A0A1T4KSB5"/>
<feature type="domain" description="ABC3 transporter permease C-terminal" evidence="9">
    <location>
        <begin position="804"/>
        <end position="927"/>
    </location>
</feature>
<feature type="transmembrane region" description="Helical" evidence="8">
    <location>
        <begin position="21"/>
        <end position="41"/>
    </location>
</feature>
<evidence type="ECO:0000256" key="8">
    <source>
        <dbReference type="SAM" id="Phobius"/>
    </source>
</evidence>
<keyword evidence="3 8" id="KW-0812">Transmembrane</keyword>
<feature type="domain" description="ABC3 transporter permease C-terminal" evidence="9">
    <location>
        <begin position="362"/>
        <end position="493"/>
    </location>
</feature>
<dbReference type="EMBL" id="FUXA01000004">
    <property type="protein sequence ID" value="SJZ45322.1"/>
    <property type="molecule type" value="Genomic_DNA"/>
</dbReference>
<dbReference type="GO" id="GO:0022857">
    <property type="term" value="F:transmembrane transporter activity"/>
    <property type="evidence" value="ECO:0007669"/>
    <property type="project" value="TreeGrafter"/>
</dbReference>
<evidence type="ECO:0000256" key="5">
    <source>
        <dbReference type="ARBA" id="ARBA00023136"/>
    </source>
</evidence>
<evidence type="ECO:0000256" key="6">
    <source>
        <dbReference type="ARBA" id="ARBA00038076"/>
    </source>
</evidence>
<evidence type="ECO:0000259" key="9">
    <source>
        <dbReference type="Pfam" id="PF02687"/>
    </source>
</evidence>
<keyword evidence="2" id="KW-1003">Cell membrane</keyword>
<keyword evidence="10" id="KW-0449">Lipoprotein</keyword>
<evidence type="ECO:0000256" key="2">
    <source>
        <dbReference type="ARBA" id="ARBA00022475"/>
    </source>
</evidence>
<name>A0A1T4KSB5_9FIRM</name>
<comment type="similarity">
    <text evidence="6">Belongs to the ABC-4 integral membrane protein family.</text>
</comment>
<feature type="transmembrane region" description="Helical" evidence="8">
    <location>
        <begin position="902"/>
        <end position="927"/>
    </location>
</feature>
<evidence type="ECO:0000256" key="7">
    <source>
        <dbReference type="SAM" id="Coils"/>
    </source>
</evidence>
<feature type="transmembrane region" description="Helical" evidence="8">
    <location>
        <begin position="543"/>
        <end position="568"/>
    </location>
</feature>
<dbReference type="GO" id="GO:0005886">
    <property type="term" value="C:plasma membrane"/>
    <property type="evidence" value="ECO:0007669"/>
    <property type="project" value="UniProtKB-SubCell"/>
</dbReference>
<feature type="transmembrane region" description="Helical" evidence="8">
    <location>
        <begin position="849"/>
        <end position="875"/>
    </location>
</feature>
<evidence type="ECO:0000313" key="11">
    <source>
        <dbReference type="Proteomes" id="UP000189857"/>
    </source>
</evidence>
<feature type="transmembrane region" description="Helical" evidence="8">
    <location>
        <begin position="354"/>
        <end position="375"/>
    </location>
</feature>
<evidence type="ECO:0000256" key="1">
    <source>
        <dbReference type="ARBA" id="ARBA00004651"/>
    </source>
</evidence>
<dbReference type="Proteomes" id="UP000189857">
    <property type="component" value="Unassembled WGS sequence"/>
</dbReference>
<feature type="coiled-coil region" evidence="7">
    <location>
        <begin position="176"/>
        <end position="203"/>
    </location>
</feature>
<feature type="transmembrane region" description="Helical" evidence="8">
    <location>
        <begin position="801"/>
        <end position="820"/>
    </location>
</feature>
<dbReference type="PANTHER" id="PTHR30572:SF4">
    <property type="entry name" value="ABC TRANSPORTER PERMEASE YTRF"/>
    <property type="match status" value="1"/>
</dbReference>
<dbReference type="RefSeq" id="WP_159444059.1">
    <property type="nucleotide sequence ID" value="NZ_FMTO01000003.1"/>
</dbReference>
<reference evidence="10 11" key="1">
    <citation type="submission" date="2017-02" db="EMBL/GenBank/DDBJ databases">
        <authorList>
            <person name="Peterson S.W."/>
        </authorList>
    </citation>
    <scope>NUCLEOTIDE SEQUENCE [LARGE SCALE GENOMIC DNA]</scope>
    <source>
        <strain evidence="10 11">ATCC 17233</strain>
    </source>
</reference>
<accession>A0A1T4KSB5</accession>
<evidence type="ECO:0000313" key="10">
    <source>
        <dbReference type="EMBL" id="SJZ45322.1"/>
    </source>
</evidence>